<protein>
    <submittedName>
        <fullName evidence="2">Uncharacterized protein</fullName>
    </submittedName>
</protein>
<dbReference type="PANTHER" id="PTHR21719">
    <property type="entry name" value="FI06402P-RELATED"/>
    <property type="match status" value="1"/>
</dbReference>
<evidence type="ECO:0000313" key="3">
    <source>
        <dbReference type="Proteomes" id="UP001177670"/>
    </source>
</evidence>
<dbReference type="Proteomes" id="UP001177670">
    <property type="component" value="Unassembled WGS sequence"/>
</dbReference>
<comment type="caution">
    <text evidence="2">The sequence shown here is derived from an EMBL/GenBank/DDBJ whole genome shotgun (WGS) entry which is preliminary data.</text>
</comment>
<organism evidence="2 3">
    <name type="scientific">Melipona bicolor</name>
    <dbReference type="NCBI Taxonomy" id="60889"/>
    <lineage>
        <taxon>Eukaryota</taxon>
        <taxon>Metazoa</taxon>
        <taxon>Ecdysozoa</taxon>
        <taxon>Arthropoda</taxon>
        <taxon>Hexapoda</taxon>
        <taxon>Insecta</taxon>
        <taxon>Pterygota</taxon>
        <taxon>Neoptera</taxon>
        <taxon>Endopterygota</taxon>
        <taxon>Hymenoptera</taxon>
        <taxon>Apocrita</taxon>
        <taxon>Aculeata</taxon>
        <taxon>Apoidea</taxon>
        <taxon>Anthophila</taxon>
        <taxon>Apidae</taxon>
        <taxon>Melipona</taxon>
    </lineage>
</organism>
<dbReference type="PANTHER" id="PTHR21719:SF1">
    <property type="entry name" value="FI06402P-RELATED"/>
    <property type="match status" value="1"/>
</dbReference>
<dbReference type="GO" id="GO:0035099">
    <property type="term" value="P:hemocyte migration"/>
    <property type="evidence" value="ECO:0007669"/>
    <property type="project" value="TreeGrafter"/>
</dbReference>
<evidence type="ECO:0000256" key="1">
    <source>
        <dbReference type="SAM" id="MobiDB-lite"/>
    </source>
</evidence>
<dbReference type="EMBL" id="JAHYIQ010000014">
    <property type="protein sequence ID" value="KAK1126316.1"/>
    <property type="molecule type" value="Genomic_DNA"/>
</dbReference>
<reference evidence="2" key="1">
    <citation type="submission" date="2021-10" db="EMBL/GenBank/DDBJ databases">
        <title>Melipona bicolor Genome sequencing and assembly.</title>
        <authorList>
            <person name="Araujo N.S."/>
            <person name="Arias M.C."/>
        </authorList>
    </citation>
    <scope>NUCLEOTIDE SEQUENCE</scope>
    <source>
        <strain evidence="2">USP_2M_L1-L4_2017</strain>
        <tissue evidence="2">Whole body</tissue>
    </source>
</reference>
<sequence length="180" mass="21024">MRRAQPRKPCRCPSEFTPRMTSEGVCQCTCFETHQNCIKIKRGKGYFSLADRLCIQNEECATPTCEFGEYMRRQDVVFKSQKRLTAINRFVQLSLEFRRSERDYNGWMPNGVCAANFEIGDKRLDCHRTTSPSPRSCCLYSAPDDSPREFDRPRRSRSTMRRTYQSEEPENARSNCAKCE</sequence>
<evidence type="ECO:0000313" key="2">
    <source>
        <dbReference type="EMBL" id="KAK1126316.1"/>
    </source>
</evidence>
<keyword evidence="3" id="KW-1185">Reference proteome</keyword>
<accession>A0AA40FW28</accession>
<dbReference type="AlphaFoldDB" id="A0AA40FW28"/>
<name>A0AA40FW28_9HYME</name>
<feature type="region of interest" description="Disordered" evidence="1">
    <location>
        <begin position="142"/>
        <end position="180"/>
    </location>
</feature>
<gene>
    <name evidence="2" type="ORF">K0M31_004943</name>
</gene>
<proteinExistence type="predicted"/>